<reference evidence="1" key="1">
    <citation type="journal article" date="2015" name="Nature">
        <title>Complex archaea that bridge the gap between prokaryotes and eukaryotes.</title>
        <authorList>
            <person name="Spang A."/>
            <person name="Saw J.H."/>
            <person name="Jorgensen S.L."/>
            <person name="Zaremba-Niedzwiedzka K."/>
            <person name="Martijn J."/>
            <person name="Lind A.E."/>
            <person name="van Eijk R."/>
            <person name="Schleper C."/>
            <person name="Guy L."/>
            <person name="Ettema T.J."/>
        </authorList>
    </citation>
    <scope>NUCLEOTIDE SEQUENCE</scope>
</reference>
<protein>
    <submittedName>
        <fullName evidence="1">Uncharacterized protein</fullName>
    </submittedName>
</protein>
<evidence type="ECO:0000313" key="1">
    <source>
        <dbReference type="EMBL" id="KKK53743.1"/>
    </source>
</evidence>
<organism evidence="1">
    <name type="scientific">marine sediment metagenome</name>
    <dbReference type="NCBI Taxonomy" id="412755"/>
    <lineage>
        <taxon>unclassified sequences</taxon>
        <taxon>metagenomes</taxon>
        <taxon>ecological metagenomes</taxon>
    </lineage>
</organism>
<name>A0A0F8WAS2_9ZZZZ</name>
<gene>
    <name evidence="1" type="ORF">LCGC14_3091710</name>
</gene>
<dbReference type="EMBL" id="LAZR01066350">
    <property type="protein sequence ID" value="KKK53743.1"/>
    <property type="molecule type" value="Genomic_DNA"/>
</dbReference>
<sequence length="112" mass="12495">MSESDAKKDKVPRSVTRLNKEIEDCIDSINTNIWPHVRALAALTGYSINPVAHNIKLDAENPAPMLKAFDMVVGLKEALNQTDIALNNLGHDLNPEFYIMLEEAKKEPDPNI</sequence>
<proteinExistence type="predicted"/>
<accession>A0A0F8WAS2</accession>
<comment type="caution">
    <text evidence="1">The sequence shown here is derived from an EMBL/GenBank/DDBJ whole genome shotgun (WGS) entry which is preliminary data.</text>
</comment>
<dbReference type="AlphaFoldDB" id="A0A0F8WAS2"/>